<evidence type="ECO:0000256" key="6">
    <source>
        <dbReference type="HAMAP-Rule" id="MF_01337"/>
    </source>
</evidence>
<dbReference type="AlphaFoldDB" id="A0A7K4NWH6"/>
<dbReference type="PANTHER" id="PTHR23410">
    <property type="entry name" value="RIBOSOMAL PROTEIN L5-RELATED"/>
    <property type="match status" value="1"/>
</dbReference>
<dbReference type="NCBIfam" id="NF006342">
    <property type="entry name" value="PRK08569.1"/>
    <property type="match status" value="1"/>
</dbReference>
<dbReference type="CDD" id="cd00432">
    <property type="entry name" value="Ribosomal_L18_L5e"/>
    <property type="match status" value="1"/>
</dbReference>
<evidence type="ECO:0000256" key="5">
    <source>
        <dbReference type="ARBA" id="ARBA00023274"/>
    </source>
</evidence>
<accession>A0A7K4NWH6</accession>
<dbReference type="GO" id="GO:0006412">
    <property type="term" value="P:translation"/>
    <property type="evidence" value="ECO:0007669"/>
    <property type="project" value="UniProtKB-UniRule"/>
</dbReference>
<name>A0A7K4NWH6_9ARCH</name>
<comment type="caution">
    <text evidence="7">The sequence shown here is derived from an EMBL/GenBank/DDBJ whole genome shotgun (WGS) entry which is preliminary data.</text>
</comment>
<dbReference type="Pfam" id="PF17144">
    <property type="entry name" value="Ribosomal_L5e"/>
    <property type="match status" value="1"/>
</dbReference>
<dbReference type="SUPFAM" id="SSF53137">
    <property type="entry name" value="Translational machinery components"/>
    <property type="match status" value="1"/>
</dbReference>
<dbReference type="InterPro" id="IPR057268">
    <property type="entry name" value="Ribosomal_L18"/>
</dbReference>
<dbReference type="GO" id="GO:0000027">
    <property type="term" value="P:ribosomal large subunit assembly"/>
    <property type="evidence" value="ECO:0007669"/>
    <property type="project" value="TreeGrafter"/>
</dbReference>
<comment type="similarity">
    <text evidence="1 6">Belongs to the universal ribosomal protein uL18 family.</text>
</comment>
<keyword evidence="5 6" id="KW-0687">Ribonucleoprotein</keyword>
<sequence length="162" mass="18070">MAYAKILRRIRDSKTNYNRRKSMLIGHKDFVTVQISNENTHVQIHKPELAGDKVISSAHSRFLIKKGWKGSRKNIPAAYLTGYFAGKKALEKGTSSAILYSGTRQYTQRMAAALKGVIDAGLEIPADEKTFPPNDRINGEHLKIKNDVKNIKSSIDTGAENK</sequence>
<comment type="subunit">
    <text evidence="6">Part of the 50S ribosomal subunit. Contacts the 5S and 23S rRNAs.</text>
</comment>
<dbReference type="InterPro" id="IPR057267">
    <property type="entry name" value="Rbsml_uL18_arch"/>
</dbReference>
<evidence type="ECO:0000256" key="1">
    <source>
        <dbReference type="ARBA" id="ARBA00007116"/>
    </source>
</evidence>
<proteinExistence type="inferred from homology"/>
<evidence type="ECO:0000256" key="2">
    <source>
        <dbReference type="ARBA" id="ARBA00022730"/>
    </source>
</evidence>
<organism evidence="7 8">
    <name type="scientific">Marine Group I thaumarchaeote</name>
    <dbReference type="NCBI Taxonomy" id="2511932"/>
    <lineage>
        <taxon>Archaea</taxon>
        <taxon>Nitrososphaerota</taxon>
        <taxon>Marine Group I</taxon>
    </lineage>
</organism>
<evidence type="ECO:0000313" key="7">
    <source>
        <dbReference type="EMBL" id="NWK06660.1"/>
    </source>
</evidence>
<evidence type="ECO:0000313" key="8">
    <source>
        <dbReference type="Proteomes" id="UP000534207"/>
    </source>
</evidence>
<evidence type="ECO:0000256" key="3">
    <source>
        <dbReference type="ARBA" id="ARBA00022884"/>
    </source>
</evidence>
<dbReference type="Gene3D" id="3.30.420.100">
    <property type="match status" value="1"/>
</dbReference>
<dbReference type="InterPro" id="IPR005485">
    <property type="entry name" value="Rbsml_uL18_euk_arch"/>
</dbReference>
<dbReference type="Proteomes" id="UP000534207">
    <property type="component" value="Unassembled WGS sequence"/>
</dbReference>
<keyword evidence="4 6" id="KW-0689">Ribosomal protein</keyword>
<dbReference type="GO" id="GO:0003735">
    <property type="term" value="F:structural constituent of ribosome"/>
    <property type="evidence" value="ECO:0007669"/>
    <property type="project" value="InterPro"/>
</dbReference>
<evidence type="ECO:0000256" key="4">
    <source>
        <dbReference type="ARBA" id="ARBA00022980"/>
    </source>
</evidence>
<dbReference type="EMBL" id="JACASW010000011">
    <property type="protein sequence ID" value="NWK06660.1"/>
    <property type="molecule type" value="Genomic_DNA"/>
</dbReference>
<keyword evidence="3 6" id="KW-0694">RNA-binding</keyword>
<dbReference type="HAMAP" id="MF_01337_A">
    <property type="entry name" value="Ribosomal_uL18_A"/>
    <property type="match status" value="1"/>
</dbReference>
<dbReference type="GO" id="GO:0008097">
    <property type="term" value="F:5S rRNA binding"/>
    <property type="evidence" value="ECO:0007669"/>
    <property type="project" value="InterPro"/>
</dbReference>
<protein>
    <recommendedName>
        <fullName evidence="6">Large ribosomal subunit protein uL18</fullName>
    </recommendedName>
</protein>
<dbReference type="PANTHER" id="PTHR23410:SF12">
    <property type="entry name" value="LARGE RIBOSOMAL SUBUNIT PROTEIN UL18"/>
    <property type="match status" value="1"/>
</dbReference>
<gene>
    <name evidence="6" type="primary">rpl18</name>
    <name evidence="7" type="ORF">HX827_04955</name>
</gene>
<reference evidence="7 8" key="1">
    <citation type="journal article" date="2019" name="Environ. Microbiol.">
        <title>Genomics insights into ecotype formation of ammonia-oxidizing archaea in the deep ocean.</title>
        <authorList>
            <person name="Wang Y."/>
            <person name="Huang J.M."/>
            <person name="Cui G.J."/>
            <person name="Nunoura T."/>
            <person name="Takaki Y."/>
            <person name="Li W.L."/>
            <person name="Li J."/>
            <person name="Gao Z.M."/>
            <person name="Takai K."/>
            <person name="Zhang A.Q."/>
            <person name="Stepanauskas R."/>
        </authorList>
    </citation>
    <scope>NUCLEOTIDE SEQUENCE [LARGE SCALE GENOMIC DNA]</scope>
    <source>
        <strain evidence="7 8">G13</strain>
    </source>
</reference>
<comment type="function">
    <text evidence="6">This is one of the proteins that bind and probably mediate the attachment of the 5S RNA into the large ribosomal subunit, where it forms part of the central protuberance.</text>
</comment>
<dbReference type="GO" id="GO:0022625">
    <property type="term" value="C:cytosolic large ribosomal subunit"/>
    <property type="evidence" value="ECO:0007669"/>
    <property type="project" value="TreeGrafter"/>
</dbReference>
<keyword evidence="2 6" id="KW-0699">rRNA-binding</keyword>